<accession>A0A6J4RL92</accession>
<gene>
    <name evidence="12" type="ORF">AVDCRST_MAG02-4174</name>
</gene>
<organism evidence="12">
    <name type="scientific">uncultured Rubrobacteraceae bacterium</name>
    <dbReference type="NCBI Taxonomy" id="349277"/>
    <lineage>
        <taxon>Bacteria</taxon>
        <taxon>Bacillati</taxon>
        <taxon>Actinomycetota</taxon>
        <taxon>Rubrobacteria</taxon>
        <taxon>Rubrobacterales</taxon>
        <taxon>Rubrobacteraceae</taxon>
        <taxon>environmental samples</taxon>
    </lineage>
</organism>
<keyword evidence="6" id="KW-0479">Metal-binding</keyword>
<sequence>MSRGGLGGGLRAERAFKVVFLFVVVAAALLALEVLGPRSAGAVGNIEELQDHEPDRDFRTGSVDATAAQRNAASGLDATVRWNRFGTPQSLINHDGFLASNVQGSDAKDAARTFLADNAAVFGLSAGYLSDADRLAFVNDTRMGGPEDESDAHAVFFRQKFGELAAVKDGSVVVGLAGTADGGWDVAYVSSSLSKDTGLAGDAGSPALTAKEAWLTAARAVGEGVTPADIEGASADRLKDGEGLRSDFTELQVDGLSQEQQVRLTAVPTPEGGVRPAYEAILLADKGDEAEAFTSFVDANSGKVLFRANNVQQLADETGLEYAQAEAPAVPEPPASQPFQGTFTATSCSEDPQNGPFAVAEGTGQVAVTANATNPANDIVLQLVYNGVVVAEGDVITTPESILYEPPGGVPAGDYFVRVCSFQNQEPLPPNTYTGFFLANAAADTPDGVPYPPEWDYFFSNPPVGQNVASYPSTDNRNVGCWNTPAYGDAPPAGCDLDVGNDASKAPWDVNTKANNAPTFTTIGNNARAAESWYGPYNPGPTGFRPTSETREYEYPYTNAWYESTNPQDPGQGCSPTELATPGEGNDISSAVTSLFASHNRMHDWSYNLGFTERAYNLQDNNFGLTQPDRENDPEIGDVQAGAVNGGAPSYLGRDNANQITFNDGIAPITNMYLWQPIAGAFYAPCVDGDYDMSVIAHEYGHAIQNRMVAGPDEGLSGLQARSMGESWSDLTAIEYLYEYGYEPGGGANRYAVGPYVTGDKQSGIRNYGMNVSPLNYSNIEYDPNGVTSPHADGEIWSAANFDIRQLLMNKYESRYPSAPGTNLQKQCADGVRFTVQCPGNQRWAEIFHSAFLLQPSAVSFLDARDAYLAADKLRFGSVNQTNQKELWLAFARNGMGEGARSEGTDDRDPTPSFASPLENNAEITFRPVAPNGAEIRNFEVFVGRYEARSTPVADGLSSTSLTRTSTFAPGTYEFFVRAPGYGLLRTKATFAAGQTATRTIQMQTNWASSARGARPTGTSDGTGGEGGASASRLIDETEATNWRADGPVRGKQVTVNLVGGSHLVDRVQVSALLRPREEGDKFGDTDTQSRFSALRQFQVLTCTASAANKYCSDPGQGFTGVYTSPKTSETGPASAGTPRPTAPDLQLADFDVRDTNATHVQLRVIANQCTGTPGYQGDPDADPANNSDCSTQSPEAEIVRAAELQVFDK</sequence>
<feature type="compositionally biased region" description="Polar residues" evidence="11">
    <location>
        <begin position="1185"/>
        <end position="1195"/>
    </location>
</feature>
<dbReference type="PANTHER" id="PTHR33478:SF1">
    <property type="entry name" value="EXTRACELLULAR METALLOPROTEINASE MEP"/>
    <property type="match status" value="1"/>
</dbReference>
<feature type="compositionally biased region" description="Basic and acidic residues" evidence="11">
    <location>
        <begin position="900"/>
        <end position="910"/>
    </location>
</feature>
<keyword evidence="9" id="KW-0482">Metalloprotease</keyword>
<comment type="subcellular location">
    <subcellularLocation>
        <location evidence="2">Secreted</location>
    </subcellularLocation>
</comment>
<feature type="region of interest" description="Disordered" evidence="11">
    <location>
        <begin position="1006"/>
        <end position="1031"/>
    </location>
</feature>
<dbReference type="PANTHER" id="PTHR33478">
    <property type="entry name" value="EXTRACELLULAR METALLOPROTEINASE MEP"/>
    <property type="match status" value="1"/>
</dbReference>
<comment type="cofactor">
    <cofactor evidence="1">
        <name>Zn(2+)</name>
        <dbReference type="ChEBI" id="CHEBI:29105"/>
    </cofactor>
</comment>
<dbReference type="AlphaFoldDB" id="A0A6J4RL92"/>
<evidence type="ECO:0000256" key="4">
    <source>
        <dbReference type="ARBA" id="ARBA00022525"/>
    </source>
</evidence>
<dbReference type="InterPro" id="IPR001842">
    <property type="entry name" value="Peptidase_M36"/>
</dbReference>
<evidence type="ECO:0000256" key="7">
    <source>
        <dbReference type="ARBA" id="ARBA00022801"/>
    </source>
</evidence>
<feature type="region of interest" description="Disordered" evidence="11">
    <location>
        <begin position="1123"/>
        <end position="1145"/>
    </location>
</feature>
<keyword evidence="8" id="KW-0862">Zinc</keyword>
<keyword evidence="10" id="KW-0865">Zymogen</keyword>
<dbReference type="GO" id="GO:0005615">
    <property type="term" value="C:extracellular space"/>
    <property type="evidence" value="ECO:0007669"/>
    <property type="project" value="InterPro"/>
</dbReference>
<dbReference type="InterPro" id="IPR027268">
    <property type="entry name" value="Peptidase_M4/M1_CTD_sf"/>
</dbReference>
<evidence type="ECO:0000256" key="1">
    <source>
        <dbReference type="ARBA" id="ARBA00001947"/>
    </source>
</evidence>
<dbReference type="Pfam" id="PF02128">
    <property type="entry name" value="Peptidase_M36"/>
    <property type="match status" value="1"/>
</dbReference>
<evidence type="ECO:0000313" key="12">
    <source>
        <dbReference type="EMBL" id="CAA9476720.1"/>
    </source>
</evidence>
<dbReference type="EMBL" id="CADCVH010000117">
    <property type="protein sequence ID" value="CAA9476720.1"/>
    <property type="molecule type" value="Genomic_DNA"/>
</dbReference>
<keyword evidence="5" id="KW-0645">Protease</keyword>
<evidence type="ECO:0000256" key="8">
    <source>
        <dbReference type="ARBA" id="ARBA00022833"/>
    </source>
</evidence>
<dbReference type="GO" id="GO:0006508">
    <property type="term" value="P:proteolysis"/>
    <property type="evidence" value="ECO:0007669"/>
    <property type="project" value="UniProtKB-KW"/>
</dbReference>
<proteinExistence type="inferred from homology"/>
<name>A0A6J4RL92_9ACTN</name>
<protein>
    <submittedName>
        <fullName evidence="12">Peptidase M36, fungalysin</fullName>
    </submittedName>
</protein>
<evidence type="ECO:0000256" key="10">
    <source>
        <dbReference type="ARBA" id="ARBA00023145"/>
    </source>
</evidence>
<feature type="region of interest" description="Disordered" evidence="11">
    <location>
        <begin position="563"/>
        <end position="583"/>
    </location>
</feature>
<evidence type="ECO:0000256" key="3">
    <source>
        <dbReference type="ARBA" id="ARBA00006006"/>
    </source>
</evidence>
<evidence type="ECO:0000256" key="2">
    <source>
        <dbReference type="ARBA" id="ARBA00004613"/>
    </source>
</evidence>
<dbReference type="SUPFAM" id="SSF55486">
    <property type="entry name" value="Metalloproteases ('zincins'), catalytic domain"/>
    <property type="match status" value="1"/>
</dbReference>
<dbReference type="GO" id="GO:0004222">
    <property type="term" value="F:metalloendopeptidase activity"/>
    <property type="evidence" value="ECO:0007669"/>
    <property type="project" value="InterPro"/>
</dbReference>
<evidence type="ECO:0000256" key="9">
    <source>
        <dbReference type="ARBA" id="ARBA00023049"/>
    </source>
</evidence>
<keyword evidence="4" id="KW-0964">Secreted</keyword>
<reference evidence="12" key="1">
    <citation type="submission" date="2020-02" db="EMBL/GenBank/DDBJ databases">
        <authorList>
            <person name="Meier V. D."/>
        </authorList>
    </citation>
    <scope>NUCLEOTIDE SEQUENCE</scope>
    <source>
        <strain evidence="12">AVDCRST_MAG02</strain>
    </source>
</reference>
<dbReference type="InterPro" id="IPR050371">
    <property type="entry name" value="Fungal_virulence_M36"/>
</dbReference>
<feature type="region of interest" description="Disordered" evidence="11">
    <location>
        <begin position="1170"/>
        <end position="1195"/>
    </location>
</feature>
<evidence type="ECO:0000256" key="11">
    <source>
        <dbReference type="SAM" id="MobiDB-lite"/>
    </source>
</evidence>
<feature type="compositionally biased region" description="Polar residues" evidence="11">
    <location>
        <begin position="1123"/>
        <end position="1132"/>
    </location>
</feature>
<evidence type="ECO:0000256" key="5">
    <source>
        <dbReference type="ARBA" id="ARBA00022670"/>
    </source>
</evidence>
<evidence type="ECO:0000256" key="6">
    <source>
        <dbReference type="ARBA" id="ARBA00022723"/>
    </source>
</evidence>
<keyword evidence="7" id="KW-0378">Hydrolase</keyword>
<dbReference type="Gene3D" id="1.10.390.10">
    <property type="entry name" value="Neutral Protease Domain 2"/>
    <property type="match status" value="1"/>
</dbReference>
<dbReference type="GO" id="GO:0008270">
    <property type="term" value="F:zinc ion binding"/>
    <property type="evidence" value="ECO:0007669"/>
    <property type="project" value="InterPro"/>
</dbReference>
<dbReference type="Gene3D" id="3.10.170.10">
    <property type="match status" value="1"/>
</dbReference>
<comment type="similarity">
    <text evidence="3">Belongs to the peptidase M36 family.</text>
</comment>
<feature type="region of interest" description="Disordered" evidence="11">
    <location>
        <begin position="898"/>
        <end position="920"/>
    </location>
</feature>